<dbReference type="InterPro" id="IPR022066">
    <property type="entry name" value="PdtaS_GAF"/>
</dbReference>
<name>A0A2S6ICY9_9ACTN</name>
<feature type="domain" description="Histidine kinase" evidence="8">
    <location>
        <begin position="300"/>
        <end position="495"/>
    </location>
</feature>
<dbReference type="EC" id="2.7.13.3" evidence="2"/>
<evidence type="ECO:0000313" key="9">
    <source>
        <dbReference type="EMBL" id="PPK92030.1"/>
    </source>
</evidence>
<dbReference type="Pfam" id="PF07568">
    <property type="entry name" value="HisKA_2"/>
    <property type="match status" value="1"/>
</dbReference>
<evidence type="ECO:0000259" key="8">
    <source>
        <dbReference type="PROSITE" id="PS50109"/>
    </source>
</evidence>
<dbReference type="InterPro" id="IPR005467">
    <property type="entry name" value="His_kinase_dom"/>
</dbReference>
<dbReference type="InterPro" id="IPR011495">
    <property type="entry name" value="Sig_transdc_His_kin_sub2_dim/P"/>
</dbReference>
<sequence>MPSTTDLLRTQTDLDPADAEWLRLLVGDWQLVSDLSFADLVLWAPAAGGRRFVAVAHCRPTTGPTVHYDDVVGAVLERGRRPQVDASFDEGRTIRGRDPEWDDDAAVREETIPVVRDGRVLAVLARHTNLAASRTPSRLELSYVKCADDLTRMVAAGDFPQAGAPTGSRRGAPRVGDGMLRLDAEGTVTYASPNALSAFHRAGLLGDLVGASLAEICSNLVASHLPVDESLPLVVMGRAPWRTDLETDAATLSMRAIPLVRREGPTSAPTRVGAILLVRDVSELRRRERELMTKDATIREVHHRVKNNLQTVAALLRLQARRIRSDEGRAALQEAMRRVATIALVHETLAQGVDEHVDFDQVLDRCLMLAAEVATSTSARVHIQRDGRFGALRQEDATPLALVLTELVTNAVEHGYRPGEEGTVQVQVERQDDERLVVVVSDDGVGLPPDFAVGRSGLGTQIVHSLVAGELRGRMDFGTSPKGGTEVVLEARIRSARRQDPAARS</sequence>
<protein>
    <recommendedName>
        <fullName evidence="2">histidine kinase</fullName>
        <ecNumber evidence="2">2.7.13.3</ecNumber>
    </recommendedName>
</protein>
<keyword evidence="10" id="KW-1185">Reference proteome</keyword>
<evidence type="ECO:0000256" key="3">
    <source>
        <dbReference type="ARBA" id="ARBA00022553"/>
    </source>
</evidence>
<gene>
    <name evidence="9" type="ORF">CLV92_11874</name>
</gene>
<keyword evidence="5" id="KW-0547">Nucleotide-binding</keyword>
<dbReference type="PROSITE" id="PS50109">
    <property type="entry name" value="HIS_KIN"/>
    <property type="match status" value="1"/>
</dbReference>
<evidence type="ECO:0000256" key="5">
    <source>
        <dbReference type="ARBA" id="ARBA00022741"/>
    </source>
</evidence>
<comment type="catalytic activity">
    <reaction evidence="1">
        <text>ATP + protein L-histidine = ADP + protein N-phospho-L-histidine.</text>
        <dbReference type="EC" id="2.7.13.3"/>
    </reaction>
</comment>
<reference evidence="9 10" key="1">
    <citation type="submission" date="2018-02" db="EMBL/GenBank/DDBJ databases">
        <title>Genomic Encyclopedia of Archaeal and Bacterial Type Strains, Phase II (KMG-II): from individual species to whole genera.</title>
        <authorList>
            <person name="Goeker M."/>
        </authorList>
    </citation>
    <scope>NUCLEOTIDE SEQUENCE [LARGE SCALE GENOMIC DNA]</scope>
    <source>
        <strain evidence="9 10">DSM 22857</strain>
    </source>
</reference>
<dbReference type="Gene3D" id="3.30.565.10">
    <property type="entry name" value="Histidine kinase-like ATPase, C-terminal domain"/>
    <property type="match status" value="1"/>
</dbReference>
<dbReference type="InterPro" id="IPR003594">
    <property type="entry name" value="HATPase_dom"/>
</dbReference>
<accession>A0A2S6ICY9</accession>
<dbReference type="Proteomes" id="UP000239485">
    <property type="component" value="Unassembled WGS sequence"/>
</dbReference>
<keyword evidence="7" id="KW-0067">ATP-binding</keyword>
<keyword evidence="6 9" id="KW-0418">Kinase</keyword>
<dbReference type="SMART" id="SM00387">
    <property type="entry name" value="HATPase_c"/>
    <property type="match status" value="1"/>
</dbReference>
<evidence type="ECO:0000256" key="7">
    <source>
        <dbReference type="ARBA" id="ARBA00022840"/>
    </source>
</evidence>
<evidence type="ECO:0000256" key="2">
    <source>
        <dbReference type="ARBA" id="ARBA00012438"/>
    </source>
</evidence>
<dbReference type="SUPFAM" id="SSF55874">
    <property type="entry name" value="ATPase domain of HSP90 chaperone/DNA topoisomerase II/histidine kinase"/>
    <property type="match status" value="1"/>
</dbReference>
<dbReference type="Pfam" id="PF12282">
    <property type="entry name" value="GAF_PdtaS"/>
    <property type="match status" value="1"/>
</dbReference>
<dbReference type="OrthoDB" id="9767435at2"/>
<comment type="caution">
    <text evidence="9">The sequence shown here is derived from an EMBL/GenBank/DDBJ whole genome shotgun (WGS) entry which is preliminary data.</text>
</comment>
<dbReference type="EMBL" id="PTJD01000018">
    <property type="protein sequence ID" value="PPK92030.1"/>
    <property type="molecule type" value="Genomic_DNA"/>
</dbReference>
<keyword evidence="3" id="KW-0597">Phosphoprotein</keyword>
<dbReference type="GO" id="GO:0004673">
    <property type="term" value="F:protein histidine kinase activity"/>
    <property type="evidence" value="ECO:0007669"/>
    <property type="project" value="UniProtKB-EC"/>
</dbReference>
<keyword evidence="4" id="KW-0808">Transferase</keyword>
<evidence type="ECO:0000313" key="10">
    <source>
        <dbReference type="Proteomes" id="UP000239485"/>
    </source>
</evidence>
<dbReference type="GO" id="GO:0005524">
    <property type="term" value="F:ATP binding"/>
    <property type="evidence" value="ECO:0007669"/>
    <property type="project" value="UniProtKB-KW"/>
</dbReference>
<dbReference type="Gene3D" id="3.30.450.20">
    <property type="entry name" value="PAS domain"/>
    <property type="match status" value="1"/>
</dbReference>
<dbReference type="AlphaFoldDB" id="A0A2S6ICY9"/>
<dbReference type="Gene3D" id="3.30.450.280">
    <property type="entry name" value="GAF domain"/>
    <property type="match status" value="1"/>
</dbReference>
<evidence type="ECO:0000256" key="6">
    <source>
        <dbReference type="ARBA" id="ARBA00022777"/>
    </source>
</evidence>
<dbReference type="InterPro" id="IPR036890">
    <property type="entry name" value="HATPase_C_sf"/>
</dbReference>
<evidence type="ECO:0000256" key="1">
    <source>
        <dbReference type="ARBA" id="ARBA00000085"/>
    </source>
</evidence>
<dbReference type="RefSeq" id="WP_104435487.1">
    <property type="nucleotide sequence ID" value="NZ_PTJD01000018.1"/>
</dbReference>
<dbReference type="PANTHER" id="PTHR41523">
    <property type="entry name" value="TWO-COMPONENT SYSTEM SENSOR PROTEIN"/>
    <property type="match status" value="1"/>
</dbReference>
<proteinExistence type="predicted"/>
<dbReference type="Pfam" id="PF02518">
    <property type="entry name" value="HATPase_c"/>
    <property type="match status" value="1"/>
</dbReference>
<dbReference type="PANTHER" id="PTHR41523:SF8">
    <property type="entry name" value="ETHYLENE RESPONSE SENSOR PROTEIN"/>
    <property type="match status" value="1"/>
</dbReference>
<evidence type="ECO:0000256" key="4">
    <source>
        <dbReference type="ARBA" id="ARBA00022679"/>
    </source>
</evidence>
<dbReference type="InterPro" id="IPR038424">
    <property type="entry name" value="H_kinase_PdtaS_GAF_sf"/>
</dbReference>
<organism evidence="9 10">
    <name type="scientific">Kineococcus xinjiangensis</name>
    <dbReference type="NCBI Taxonomy" id="512762"/>
    <lineage>
        <taxon>Bacteria</taxon>
        <taxon>Bacillati</taxon>
        <taxon>Actinomycetota</taxon>
        <taxon>Actinomycetes</taxon>
        <taxon>Kineosporiales</taxon>
        <taxon>Kineosporiaceae</taxon>
        <taxon>Kineococcus</taxon>
    </lineage>
</organism>